<evidence type="ECO:0008006" key="3">
    <source>
        <dbReference type="Google" id="ProtNLM"/>
    </source>
</evidence>
<protein>
    <recommendedName>
        <fullName evidence="3">VWFD domain-containing protein</fullName>
    </recommendedName>
</protein>
<accession>A0ABY7G6C9</accession>
<proteinExistence type="predicted"/>
<reference evidence="1" key="1">
    <citation type="submission" date="2022-11" db="EMBL/GenBank/DDBJ databases">
        <title>Centuries of genome instability and evolution in soft-shell clam transmissible cancer (bioRxiv).</title>
        <authorList>
            <person name="Hart S.F.M."/>
            <person name="Yonemitsu M.A."/>
            <person name="Giersch R.M."/>
            <person name="Beal B.F."/>
            <person name="Arriagada G."/>
            <person name="Davis B.W."/>
            <person name="Ostrander E.A."/>
            <person name="Goff S.P."/>
            <person name="Metzger M.J."/>
        </authorList>
    </citation>
    <scope>NUCLEOTIDE SEQUENCE</scope>
    <source>
        <strain evidence="1">MELC-2E11</strain>
        <tissue evidence="1">Siphon/mantle</tissue>
    </source>
</reference>
<dbReference type="Proteomes" id="UP001164746">
    <property type="component" value="Chromosome 15"/>
</dbReference>
<organism evidence="1 2">
    <name type="scientific">Mya arenaria</name>
    <name type="common">Soft-shell clam</name>
    <dbReference type="NCBI Taxonomy" id="6604"/>
    <lineage>
        <taxon>Eukaryota</taxon>
        <taxon>Metazoa</taxon>
        <taxon>Spiralia</taxon>
        <taxon>Lophotrochozoa</taxon>
        <taxon>Mollusca</taxon>
        <taxon>Bivalvia</taxon>
        <taxon>Autobranchia</taxon>
        <taxon>Heteroconchia</taxon>
        <taxon>Euheterodonta</taxon>
        <taxon>Imparidentia</taxon>
        <taxon>Neoheterodontei</taxon>
        <taxon>Myida</taxon>
        <taxon>Myoidea</taxon>
        <taxon>Myidae</taxon>
        <taxon>Mya</taxon>
    </lineage>
</organism>
<sequence>MELYLETKSATCATLVIRFKAQLSKRVQTTRNGNQFSLTNVKYKKNDQQLEKNVKNLNHFTTDCGNVTFVAGGVVHYNTGTLVGDTVSFTCDTDSSILQQKQCYSNNDPHMKTFDGITYENQNEDRFLLYKNQAFQQQVTFPSGTIVDLSLQEKFVNVAVFPSLADLNNTEGLCGRFDGDTVNDRNKRPGSVENDPALSWRLLEHEDLFGEKYILEHVNESMKRCSCNTEEPEY</sequence>
<evidence type="ECO:0000313" key="2">
    <source>
        <dbReference type="Proteomes" id="UP001164746"/>
    </source>
</evidence>
<name>A0ABY7G6C9_MYAAR</name>
<dbReference type="EMBL" id="CP111026">
    <property type="protein sequence ID" value="WAR28733.1"/>
    <property type="molecule type" value="Genomic_DNA"/>
</dbReference>
<keyword evidence="2" id="KW-1185">Reference proteome</keyword>
<evidence type="ECO:0000313" key="1">
    <source>
        <dbReference type="EMBL" id="WAR28733.1"/>
    </source>
</evidence>
<gene>
    <name evidence="1" type="ORF">MAR_014437</name>
</gene>